<evidence type="ECO:0008006" key="3">
    <source>
        <dbReference type="Google" id="ProtNLM"/>
    </source>
</evidence>
<dbReference type="Proteomes" id="UP000256220">
    <property type="component" value="Unassembled WGS sequence"/>
</dbReference>
<dbReference type="AlphaFoldDB" id="A0A2P2FM15"/>
<dbReference type="RefSeq" id="WP_034317532.1">
    <property type="nucleotide sequence ID" value="NZ_JFBM01000030.1"/>
</dbReference>
<keyword evidence="2" id="KW-1185">Reference proteome</keyword>
<evidence type="ECO:0000313" key="2">
    <source>
        <dbReference type="Proteomes" id="UP000256220"/>
    </source>
</evidence>
<protein>
    <recommendedName>
        <fullName evidence="3">Phage head-tail adapter protein</fullName>
    </recommendedName>
</protein>
<comment type="caution">
    <text evidence="1">The sequence shown here is derived from an EMBL/GenBank/DDBJ whole genome shotgun (WGS) entry which is preliminary data.</text>
</comment>
<sequence length="109" mass="12185">MRFPHRLVVVTPVPVPDEYENPVPRLTYGPDAPRRTVAGFMQPGGSTEPAVPGRQAVVTGWRAFTAVPVTARERIEWDGRTFEVSGEPARWSPRFGYVHYELALTHVEG</sequence>
<proteinExistence type="predicted"/>
<organism evidence="1 2">
    <name type="scientific">Amycolatopsis lurida NRRL 2430</name>
    <dbReference type="NCBI Taxonomy" id="1460371"/>
    <lineage>
        <taxon>Bacteria</taxon>
        <taxon>Bacillati</taxon>
        <taxon>Actinomycetota</taxon>
        <taxon>Actinomycetes</taxon>
        <taxon>Pseudonocardiales</taxon>
        <taxon>Pseudonocardiaceae</taxon>
        <taxon>Amycolatopsis</taxon>
    </lineage>
</organism>
<gene>
    <name evidence="1" type="ORF">BB31_29305</name>
</gene>
<dbReference type="EMBL" id="JFBM01000030">
    <property type="protein sequence ID" value="KFU77766.1"/>
    <property type="molecule type" value="Genomic_DNA"/>
</dbReference>
<accession>A0A2P2FM15</accession>
<evidence type="ECO:0000313" key="1">
    <source>
        <dbReference type="EMBL" id="KFU77766.1"/>
    </source>
</evidence>
<name>A0A2P2FM15_AMYLU</name>
<reference evidence="1 2" key="1">
    <citation type="journal article" date="2014" name="Genome Announc.">
        <title>Draft Genome Sequence of Amycolatopsis lurida NRRL 2430, Producer of the Glycopeptide Family Antibiotic Ristocetin.</title>
        <authorList>
            <person name="Kwun M.J."/>
            <person name="Hong H.J."/>
        </authorList>
    </citation>
    <scope>NUCLEOTIDE SEQUENCE [LARGE SCALE GENOMIC DNA]</scope>
    <source>
        <strain evidence="1 2">NRRL 2430</strain>
    </source>
</reference>